<gene>
    <name evidence="4" type="ORF">P7K49_013695</name>
</gene>
<organism evidence="4 5">
    <name type="scientific">Saguinus oedipus</name>
    <name type="common">Cotton-top tamarin</name>
    <name type="synonym">Oedipomidas oedipus</name>
    <dbReference type="NCBI Taxonomy" id="9490"/>
    <lineage>
        <taxon>Eukaryota</taxon>
        <taxon>Metazoa</taxon>
        <taxon>Chordata</taxon>
        <taxon>Craniata</taxon>
        <taxon>Vertebrata</taxon>
        <taxon>Euteleostomi</taxon>
        <taxon>Mammalia</taxon>
        <taxon>Eutheria</taxon>
        <taxon>Euarchontoglires</taxon>
        <taxon>Primates</taxon>
        <taxon>Haplorrhini</taxon>
        <taxon>Platyrrhini</taxon>
        <taxon>Cebidae</taxon>
        <taxon>Callitrichinae</taxon>
        <taxon>Saguinus</taxon>
    </lineage>
</organism>
<comment type="caution">
    <text evidence="4">The sequence shown here is derived from an EMBL/GenBank/DDBJ whole genome shotgun (WGS) entry which is preliminary data.</text>
</comment>
<keyword evidence="2" id="KW-0040">ANK repeat</keyword>
<feature type="compositionally biased region" description="Basic and acidic residues" evidence="3">
    <location>
        <begin position="45"/>
        <end position="63"/>
    </location>
</feature>
<accession>A0ABQ9VGP6</accession>
<dbReference type="EMBL" id="JASSZA010000006">
    <property type="protein sequence ID" value="KAK2108530.1"/>
    <property type="molecule type" value="Genomic_DNA"/>
</dbReference>
<proteinExistence type="predicted"/>
<keyword evidence="5" id="KW-1185">Reference proteome</keyword>
<evidence type="ECO:0000256" key="2">
    <source>
        <dbReference type="ARBA" id="ARBA00023043"/>
    </source>
</evidence>
<dbReference type="PANTHER" id="PTHR24171">
    <property type="entry name" value="ANKYRIN REPEAT DOMAIN-CONTAINING PROTEIN 39-RELATED"/>
    <property type="match status" value="1"/>
</dbReference>
<feature type="region of interest" description="Disordered" evidence="3">
    <location>
        <begin position="42"/>
        <end position="63"/>
    </location>
</feature>
<evidence type="ECO:0000256" key="1">
    <source>
        <dbReference type="ARBA" id="ARBA00022737"/>
    </source>
</evidence>
<sequence length="176" mass="19799">MTHKTQKGDIPSVEYLLQNGSDPNVKDHAGWTPLKVIYLKQRGKKEKERETVNSHTESGMRHGTYDEDMKSLLLLPEKNESSSPSHCSVDCLRDSWNFEGMKTGQRKDGPLVLIGSGLSSEQQKMLSELAAILKAKKCTEFDSTVGIHVIFKYSYHFFSCDASLNRCSLIQLRGCD</sequence>
<dbReference type="PANTHER" id="PTHR24171:SF8">
    <property type="entry name" value="BRCA1-ASSOCIATED RING DOMAIN PROTEIN 1"/>
    <property type="match status" value="1"/>
</dbReference>
<evidence type="ECO:0000313" key="4">
    <source>
        <dbReference type="EMBL" id="KAK2108530.1"/>
    </source>
</evidence>
<name>A0ABQ9VGP6_SAGOE</name>
<reference evidence="4 5" key="1">
    <citation type="submission" date="2023-05" db="EMBL/GenBank/DDBJ databases">
        <title>B98-5 Cell Line De Novo Hybrid Assembly: An Optical Mapping Approach.</title>
        <authorList>
            <person name="Kananen K."/>
            <person name="Auerbach J.A."/>
            <person name="Kautto E."/>
            <person name="Blachly J.S."/>
        </authorList>
    </citation>
    <scope>NUCLEOTIDE SEQUENCE [LARGE SCALE GENOMIC DNA]</scope>
    <source>
        <strain evidence="4">B95-8</strain>
        <tissue evidence="4">Cell line</tissue>
    </source>
</reference>
<dbReference type="InterPro" id="IPR036770">
    <property type="entry name" value="Ankyrin_rpt-contain_sf"/>
</dbReference>
<evidence type="ECO:0000256" key="3">
    <source>
        <dbReference type="SAM" id="MobiDB-lite"/>
    </source>
</evidence>
<evidence type="ECO:0008006" key="6">
    <source>
        <dbReference type="Google" id="ProtNLM"/>
    </source>
</evidence>
<dbReference type="SUPFAM" id="SSF48403">
    <property type="entry name" value="Ankyrin repeat"/>
    <property type="match status" value="1"/>
</dbReference>
<dbReference type="Gene3D" id="1.25.40.20">
    <property type="entry name" value="Ankyrin repeat-containing domain"/>
    <property type="match status" value="1"/>
</dbReference>
<protein>
    <recommendedName>
        <fullName evidence="6">Ankyrin repeat domain-containing protein 26</fullName>
    </recommendedName>
</protein>
<keyword evidence="1" id="KW-0677">Repeat</keyword>
<dbReference type="Proteomes" id="UP001266305">
    <property type="component" value="Unassembled WGS sequence"/>
</dbReference>
<evidence type="ECO:0000313" key="5">
    <source>
        <dbReference type="Proteomes" id="UP001266305"/>
    </source>
</evidence>